<proteinExistence type="predicted"/>
<comment type="caution">
    <text evidence="3">The sequence shown here is derived from an EMBL/GenBank/DDBJ whole genome shotgun (WGS) entry which is preliminary data.</text>
</comment>
<accession>A0ABQ8FB95</accession>
<evidence type="ECO:0000256" key="1">
    <source>
        <dbReference type="SAM" id="MobiDB-lite"/>
    </source>
</evidence>
<evidence type="ECO:0000256" key="2">
    <source>
        <dbReference type="SAM" id="SignalP"/>
    </source>
</evidence>
<name>A0ABQ8FB95_9FUNG</name>
<feature type="compositionally biased region" description="Basic and acidic residues" evidence="1">
    <location>
        <begin position="69"/>
        <end position="97"/>
    </location>
</feature>
<feature type="signal peptide" evidence="2">
    <location>
        <begin position="1"/>
        <end position="18"/>
    </location>
</feature>
<evidence type="ECO:0000313" key="4">
    <source>
        <dbReference type="Proteomes" id="UP001648503"/>
    </source>
</evidence>
<protein>
    <submittedName>
        <fullName evidence="3">Uncharacterized protein</fullName>
    </submittedName>
</protein>
<evidence type="ECO:0000313" key="3">
    <source>
        <dbReference type="EMBL" id="KAH6595272.1"/>
    </source>
</evidence>
<feature type="region of interest" description="Disordered" evidence="1">
    <location>
        <begin position="43"/>
        <end position="137"/>
    </location>
</feature>
<dbReference type="Proteomes" id="UP001648503">
    <property type="component" value="Unassembled WGS sequence"/>
</dbReference>
<dbReference type="EMBL" id="JAFCIX010000312">
    <property type="protein sequence ID" value="KAH6595272.1"/>
    <property type="molecule type" value="Genomic_DNA"/>
</dbReference>
<reference evidence="3 4" key="1">
    <citation type="submission" date="2021-02" db="EMBL/GenBank/DDBJ databases">
        <title>Variation within the Batrachochytrium salamandrivorans European outbreak.</title>
        <authorList>
            <person name="Kelly M."/>
            <person name="Pasmans F."/>
            <person name="Shea T.P."/>
            <person name="Munoz J.F."/>
            <person name="Carranza S."/>
            <person name="Cuomo C.A."/>
            <person name="Martel A."/>
        </authorList>
    </citation>
    <scope>NUCLEOTIDE SEQUENCE [LARGE SCALE GENOMIC DNA]</scope>
    <source>
        <strain evidence="3 4">AMFP18/2</strain>
    </source>
</reference>
<keyword evidence="4" id="KW-1185">Reference proteome</keyword>
<sequence length="385" mass="43342">MRLSTGIILSILSANVFAIEHLNGAHSGSLLARRAVVADTDGFSLQKRNNDKEQEEQDKPKASVPNPGQEKHVHTKDLSKDDPHSDPNTSDDTKEGTTDSPTYFFDQDDGATGGREDVYAGLDPGQGRSRFVDAPGDSSSRVLSHIRNGLSPEKLGARLLVNEYRLFIACERVQFGLGGKRGDKISNEVYVMLKYALKSSRNCQRLYKDPAISPFSLKLPYTISDKSKETYKRLQDDVLGCIENHISAINIALKSIGRDPKNVSFWLKGVMEKTNGLYKFILEMKPRYSSLLAELGVSDTVYLERLDMHIQEVKTYKFELSKNFNVIEEMFEDYNRANLKQRSTSKFFSFILRSRGRLGIKTRSSKDRALLGDAELEYQTSSDDE</sequence>
<gene>
    <name evidence="3" type="ORF">BASA50_006066</name>
</gene>
<feature type="compositionally biased region" description="Basic and acidic residues" evidence="1">
    <location>
        <begin position="48"/>
        <end position="61"/>
    </location>
</feature>
<organism evidence="3 4">
    <name type="scientific">Batrachochytrium salamandrivorans</name>
    <dbReference type="NCBI Taxonomy" id="1357716"/>
    <lineage>
        <taxon>Eukaryota</taxon>
        <taxon>Fungi</taxon>
        <taxon>Fungi incertae sedis</taxon>
        <taxon>Chytridiomycota</taxon>
        <taxon>Chytridiomycota incertae sedis</taxon>
        <taxon>Chytridiomycetes</taxon>
        <taxon>Rhizophydiales</taxon>
        <taxon>Rhizophydiales incertae sedis</taxon>
        <taxon>Batrachochytrium</taxon>
    </lineage>
</organism>
<feature type="chain" id="PRO_5046031587" evidence="2">
    <location>
        <begin position="19"/>
        <end position="385"/>
    </location>
</feature>
<keyword evidence="2" id="KW-0732">Signal</keyword>